<dbReference type="Pfam" id="PF06180">
    <property type="entry name" value="CbiK"/>
    <property type="match status" value="1"/>
</dbReference>
<dbReference type="GO" id="GO:0019251">
    <property type="term" value="P:anaerobic cobalamin biosynthetic process"/>
    <property type="evidence" value="ECO:0007669"/>
    <property type="project" value="InterPro"/>
</dbReference>
<dbReference type="GO" id="GO:0046872">
    <property type="term" value="F:metal ion binding"/>
    <property type="evidence" value="ECO:0007669"/>
    <property type="project" value="UniProtKB-KW"/>
</dbReference>
<proteinExistence type="predicted"/>
<dbReference type="Gene3D" id="3.40.50.1400">
    <property type="match status" value="2"/>
</dbReference>
<evidence type="ECO:0000313" key="3">
    <source>
        <dbReference type="EMBL" id="NDL66232.1"/>
    </source>
</evidence>
<organism evidence="3 4">
    <name type="scientific">Anaerotalea alkaliphila</name>
    <dbReference type="NCBI Taxonomy" id="2662126"/>
    <lineage>
        <taxon>Bacteria</taxon>
        <taxon>Bacillati</taxon>
        <taxon>Bacillota</taxon>
        <taxon>Clostridia</taxon>
        <taxon>Eubacteriales</taxon>
        <taxon>Anaerotalea</taxon>
    </lineage>
</organism>
<reference evidence="3 4" key="1">
    <citation type="submission" date="2020-01" db="EMBL/GenBank/DDBJ databases">
        <title>Anaeroalcalibacter tamaniensis gen. nov., sp. nov., moderately halophilic strictly anaerobic fermenter bacterium from mud volcano of Taman peninsula.</title>
        <authorList>
            <person name="Frolova A."/>
            <person name="Merkel A.Y."/>
            <person name="Slobodkin A.I."/>
        </authorList>
    </citation>
    <scope>NUCLEOTIDE SEQUENCE [LARGE SCALE GENOMIC DNA]</scope>
    <source>
        <strain evidence="3 4">F-3ap</strain>
    </source>
</reference>
<feature type="binding site" evidence="2">
    <location>
        <position position="180"/>
    </location>
    <ligand>
        <name>Co(2+)</name>
        <dbReference type="ChEBI" id="CHEBI:48828"/>
    </ligand>
</feature>
<keyword evidence="4" id="KW-1185">Reference proteome</keyword>
<protein>
    <submittedName>
        <fullName evidence="3">Sirohydrochlorin cobaltochelatase</fullName>
    </submittedName>
</protein>
<accession>A0A7X5HT79</accession>
<gene>
    <name evidence="3" type="ORF">GXN74_00540</name>
</gene>
<dbReference type="Proteomes" id="UP000461585">
    <property type="component" value="Unassembled WGS sequence"/>
</dbReference>
<evidence type="ECO:0000313" key="4">
    <source>
        <dbReference type="Proteomes" id="UP000461585"/>
    </source>
</evidence>
<comment type="caution">
    <text evidence="3">The sequence shown here is derived from an EMBL/GenBank/DDBJ whole genome shotgun (WGS) entry which is preliminary data.</text>
</comment>
<name>A0A7X5HT79_9FIRM</name>
<dbReference type="GO" id="GO:0016852">
    <property type="term" value="F:sirohydrochlorin cobaltochelatase activity"/>
    <property type="evidence" value="ECO:0007669"/>
    <property type="project" value="InterPro"/>
</dbReference>
<dbReference type="SUPFAM" id="SSF53800">
    <property type="entry name" value="Chelatase"/>
    <property type="match status" value="1"/>
</dbReference>
<sequence>MDKTTGYREEAVLVVSHGTSHKSAREKAIQPMEELVRQTFGDWRVETAYTSVAILKKLREQGVGCRNPEEALEMLWGEGFRKVAIQPLHLVGGYEFDKVGKAAARMEAKGMRVCLGAPLLDSGEDYMQVLDALQDKILEEKGGMTLLAGHGTSHEANSVYGQLESLMHARGWPALMGTLEEGVEAVLPRLGKAERVRLLPFLLVAGDHVMNDLAGGEEHSWSSILKERGVAVECVLEGLGENPGIRAIYLRHLEKALDGLADGAS</sequence>
<feature type="active site" description="Proton acceptor" evidence="1">
    <location>
        <position position="150"/>
    </location>
</feature>
<dbReference type="RefSeq" id="WP_162368957.1">
    <property type="nucleotide sequence ID" value="NZ_JAAEEH010000001.1"/>
</dbReference>
<evidence type="ECO:0000256" key="2">
    <source>
        <dbReference type="PIRSR" id="PIRSR033579-3"/>
    </source>
</evidence>
<keyword evidence="2" id="KW-0170">Cobalt</keyword>
<feature type="binding site" evidence="2">
    <location>
        <position position="208"/>
    </location>
    <ligand>
        <name>Co(2+)</name>
        <dbReference type="ChEBI" id="CHEBI:48828"/>
    </ligand>
</feature>
<dbReference type="PIRSF" id="PIRSF033579">
    <property type="entry name" value="Anaer_Co_chel"/>
    <property type="match status" value="1"/>
</dbReference>
<dbReference type="AlphaFoldDB" id="A0A7X5HT79"/>
<dbReference type="EMBL" id="JAAEEH010000001">
    <property type="protein sequence ID" value="NDL66232.1"/>
    <property type="molecule type" value="Genomic_DNA"/>
</dbReference>
<keyword evidence="2" id="KW-0479">Metal-binding</keyword>
<dbReference type="InterPro" id="IPR010388">
    <property type="entry name" value="Anaerobic_Co-chelatase"/>
</dbReference>
<evidence type="ECO:0000256" key="1">
    <source>
        <dbReference type="PIRSR" id="PIRSR033579-1"/>
    </source>
</evidence>
<feature type="binding site" evidence="2">
    <location>
        <position position="150"/>
    </location>
    <ligand>
        <name>Co(2+)</name>
        <dbReference type="ChEBI" id="CHEBI:48828"/>
    </ligand>
</feature>